<dbReference type="Proteomes" id="UP000774617">
    <property type="component" value="Unassembled WGS sequence"/>
</dbReference>
<proteinExistence type="predicted"/>
<evidence type="ECO:0000313" key="2">
    <source>
        <dbReference type="Proteomes" id="UP000774617"/>
    </source>
</evidence>
<keyword evidence="2" id="KW-1185">Reference proteome</keyword>
<gene>
    <name evidence="1" type="ORF">B0J12DRAFT_9591</name>
</gene>
<comment type="caution">
    <text evidence="1">The sequence shown here is derived from an EMBL/GenBank/DDBJ whole genome shotgun (WGS) entry which is preliminary data.</text>
</comment>
<dbReference type="EMBL" id="JAGTJR010000001">
    <property type="protein sequence ID" value="KAH7064737.1"/>
    <property type="molecule type" value="Genomic_DNA"/>
</dbReference>
<sequence>MLRQMSCAGNRCQDSRGFKAEDHHSLILRTLCGMKRSLVWDATAGRFSTLSEFRKRTHGAVVLSLAPCVISQLLIRIEHLIQDKVTASCTNFQTQQQPFSETEDEERSLSVVFARVEYEVPKKLFSFHEKREGLHAQSTTARRRAVAMARTRVPLSLLGWEIDMPCSASSGAGSGL</sequence>
<accession>A0ABQ8GWL8</accession>
<organism evidence="1 2">
    <name type="scientific">Macrophomina phaseolina</name>
    <dbReference type="NCBI Taxonomy" id="35725"/>
    <lineage>
        <taxon>Eukaryota</taxon>
        <taxon>Fungi</taxon>
        <taxon>Dikarya</taxon>
        <taxon>Ascomycota</taxon>
        <taxon>Pezizomycotina</taxon>
        <taxon>Dothideomycetes</taxon>
        <taxon>Dothideomycetes incertae sedis</taxon>
        <taxon>Botryosphaeriales</taxon>
        <taxon>Botryosphaeriaceae</taxon>
        <taxon>Macrophomina</taxon>
    </lineage>
</organism>
<evidence type="ECO:0000313" key="1">
    <source>
        <dbReference type="EMBL" id="KAH7064737.1"/>
    </source>
</evidence>
<reference evidence="1 2" key="1">
    <citation type="journal article" date="2021" name="Nat. Commun.">
        <title>Genetic determinants of endophytism in the Arabidopsis root mycobiome.</title>
        <authorList>
            <person name="Mesny F."/>
            <person name="Miyauchi S."/>
            <person name="Thiergart T."/>
            <person name="Pickel B."/>
            <person name="Atanasova L."/>
            <person name="Karlsson M."/>
            <person name="Huettel B."/>
            <person name="Barry K.W."/>
            <person name="Haridas S."/>
            <person name="Chen C."/>
            <person name="Bauer D."/>
            <person name="Andreopoulos W."/>
            <person name="Pangilinan J."/>
            <person name="LaButti K."/>
            <person name="Riley R."/>
            <person name="Lipzen A."/>
            <person name="Clum A."/>
            <person name="Drula E."/>
            <person name="Henrissat B."/>
            <person name="Kohler A."/>
            <person name="Grigoriev I.V."/>
            <person name="Martin F.M."/>
            <person name="Hacquard S."/>
        </authorList>
    </citation>
    <scope>NUCLEOTIDE SEQUENCE [LARGE SCALE GENOMIC DNA]</scope>
    <source>
        <strain evidence="1 2">MPI-SDFR-AT-0080</strain>
    </source>
</reference>
<protein>
    <submittedName>
        <fullName evidence="1">Uncharacterized protein</fullName>
    </submittedName>
</protein>
<name>A0ABQ8GWL8_9PEZI</name>